<organism evidence="3 4">
    <name type="scientific">Nicotiana attenuata</name>
    <name type="common">Coyote tobacco</name>
    <dbReference type="NCBI Taxonomy" id="49451"/>
    <lineage>
        <taxon>Eukaryota</taxon>
        <taxon>Viridiplantae</taxon>
        <taxon>Streptophyta</taxon>
        <taxon>Embryophyta</taxon>
        <taxon>Tracheophyta</taxon>
        <taxon>Spermatophyta</taxon>
        <taxon>Magnoliopsida</taxon>
        <taxon>eudicotyledons</taxon>
        <taxon>Gunneridae</taxon>
        <taxon>Pentapetalae</taxon>
        <taxon>asterids</taxon>
        <taxon>lamiids</taxon>
        <taxon>Solanales</taxon>
        <taxon>Solanaceae</taxon>
        <taxon>Nicotianoideae</taxon>
        <taxon>Nicotianeae</taxon>
        <taxon>Nicotiana</taxon>
    </lineage>
</organism>
<feature type="chain" id="PRO_5016295545" evidence="2">
    <location>
        <begin position="31"/>
        <end position="140"/>
    </location>
</feature>
<evidence type="ECO:0000256" key="1">
    <source>
        <dbReference type="SAM" id="MobiDB-lite"/>
    </source>
</evidence>
<feature type="compositionally biased region" description="Basic and acidic residues" evidence="1">
    <location>
        <begin position="120"/>
        <end position="132"/>
    </location>
</feature>
<proteinExistence type="predicted"/>
<dbReference type="Proteomes" id="UP000187609">
    <property type="component" value="Unassembled WGS sequence"/>
</dbReference>
<sequence length="140" mass="14889">MAFRATTSPIHVLALVLLIFASTKIHHAQGKSITGPCVIVCSKQTIACVVRCRFATDKCSQDCAVDSIHCVSTCITQNTPPSPPSPSPSPPSPPSPSPPPPSLSPPPPPPPPPAMILDTNDSRDRARMEHTSNFDLNPMY</sequence>
<feature type="compositionally biased region" description="Pro residues" evidence="1">
    <location>
        <begin position="80"/>
        <end position="114"/>
    </location>
</feature>
<evidence type="ECO:0000313" key="4">
    <source>
        <dbReference type="Proteomes" id="UP000187609"/>
    </source>
</evidence>
<keyword evidence="2" id="KW-0732">Signal</keyword>
<evidence type="ECO:0000256" key="2">
    <source>
        <dbReference type="SAM" id="SignalP"/>
    </source>
</evidence>
<name>A0A314LG25_NICAT</name>
<dbReference type="Gramene" id="OIT40097">
    <property type="protein sequence ID" value="OIT40097"/>
    <property type="gene ID" value="A4A49_55866"/>
</dbReference>
<evidence type="ECO:0000313" key="3">
    <source>
        <dbReference type="EMBL" id="OIT40097.1"/>
    </source>
</evidence>
<protein>
    <submittedName>
        <fullName evidence="3">Uncharacterized protein</fullName>
    </submittedName>
</protein>
<feature type="signal peptide" evidence="2">
    <location>
        <begin position="1"/>
        <end position="30"/>
    </location>
</feature>
<reference evidence="3" key="1">
    <citation type="submission" date="2016-11" db="EMBL/GenBank/DDBJ databases">
        <title>The genome of Nicotiana attenuata.</title>
        <authorList>
            <person name="Xu S."/>
            <person name="Brockmoeller T."/>
            <person name="Gaquerel E."/>
            <person name="Navarro A."/>
            <person name="Kuhl H."/>
            <person name="Gase K."/>
            <person name="Ling Z."/>
            <person name="Zhou W."/>
            <person name="Kreitzer C."/>
            <person name="Stanke M."/>
            <person name="Tang H."/>
            <person name="Lyons E."/>
            <person name="Pandey P."/>
            <person name="Pandey S.P."/>
            <person name="Timmermann B."/>
            <person name="Baldwin I.T."/>
        </authorList>
    </citation>
    <scope>NUCLEOTIDE SEQUENCE [LARGE SCALE GENOMIC DNA]</scope>
    <source>
        <strain evidence="3">UT</strain>
    </source>
</reference>
<gene>
    <name evidence="3" type="ORF">A4A49_55866</name>
</gene>
<dbReference type="AlphaFoldDB" id="A0A314LG25"/>
<feature type="region of interest" description="Disordered" evidence="1">
    <location>
        <begin position="77"/>
        <end position="140"/>
    </location>
</feature>
<dbReference type="EMBL" id="MJEQ01000053">
    <property type="protein sequence ID" value="OIT40097.1"/>
    <property type="molecule type" value="Genomic_DNA"/>
</dbReference>
<keyword evidence="4" id="KW-1185">Reference proteome</keyword>
<accession>A0A314LG25</accession>
<comment type="caution">
    <text evidence="3">The sequence shown here is derived from an EMBL/GenBank/DDBJ whole genome shotgun (WGS) entry which is preliminary data.</text>
</comment>